<dbReference type="Proteomes" id="UP000183810">
    <property type="component" value="Chromosome"/>
</dbReference>
<feature type="compositionally biased region" description="Basic and acidic residues" evidence="2">
    <location>
        <begin position="533"/>
        <end position="543"/>
    </location>
</feature>
<name>A0A1J0VP88_9NOCA</name>
<keyword evidence="1" id="KW-0175">Coiled coil</keyword>
<proteinExistence type="predicted"/>
<dbReference type="EMBL" id="CP018082">
    <property type="protein sequence ID" value="APE33799.1"/>
    <property type="molecule type" value="Genomic_DNA"/>
</dbReference>
<feature type="region of interest" description="Disordered" evidence="2">
    <location>
        <begin position="1"/>
        <end position="24"/>
    </location>
</feature>
<feature type="region of interest" description="Disordered" evidence="2">
    <location>
        <begin position="533"/>
        <end position="572"/>
    </location>
</feature>
<feature type="region of interest" description="Disordered" evidence="2">
    <location>
        <begin position="197"/>
        <end position="219"/>
    </location>
</feature>
<dbReference type="RefSeq" id="WP_071926982.1">
    <property type="nucleotide sequence ID" value="NZ_CP018082.1"/>
</dbReference>
<organism evidence="3 4">
    <name type="scientific">Nocardia mangyaensis</name>
    <dbReference type="NCBI Taxonomy" id="2213200"/>
    <lineage>
        <taxon>Bacteria</taxon>
        <taxon>Bacillati</taxon>
        <taxon>Actinomycetota</taxon>
        <taxon>Actinomycetes</taxon>
        <taxon>Mycobacteriales</taxon>
        <taxon>Nocardiaceae</taxon>
        <taxon>Nocardia</taxon>
    </lineage>
</organism>
<sequence>MFTLHDNNSGGHADGPAVEDELTRSTGKALGSIMAAARMWIHNQRGRKVGDTVPKLSRKERKELAETIQAQVGEQKVAAAWYSKRVDDYRFEVLAAHARRNEPGYTPADIDRDDARLAGIRYSIESTLHEQQSLPIERRGQVALALSEADRNPAQPHGAVFTPMNAEQERTARAVAVQSETWVAGRREHNARLVAEQREQAAKRAEARREQRPPRAYDELNDRQRNAVQRLRSAHLGVNRSGQTLDPEIAEQARQTTQEAAYAAGLSRREIGHEIDYMAEHTSYTATYGVPGGVQVRNHYPVREEAIEQTAREMGRDQRLSQDAAVFVAVESRPTGLAADDVQRRSAMGPRDEAISAVARWSREHEVEYAVAEPHEVAVARIEPGTGKVLSSEIATVGSEAAAMDYAHASVDSAASSAARMRVEVTDPREPGTPRYENYGLPKTLAADLADHRVGARERLLGEAELDQMDLAREHASLRQRHSLSIEHNGELTDRNADLTRQLATMIAERDQALADRDRFRGERDEAVHKLAERAPAKERFGSPERQAAAVRETSAPSRPAQERAAAPEPERPVRDVMITDLAPEVRQMLADEMLAAYENTDSPVVREQLARQGDSETLREGLDKFSGWWLTEGVVRYRAERQAEAGAAKDAERVAESAREASVPVFSGVAEQSSGVAASSGNALADALARQTERDGMER</sequence>
<accession>A0A1J0VP88</accession>
<evidence type="ECO:0000313" key="4">
    <source>
        <dbReference type="Proteomes" id="UP000183810"/>
    </source>
</evidence>
<dbReference type="AlphaFoldDB" id="A0A1J0VP88"/>
<reference evidence="3" key="1">
    <citation type="submission" date="2016-11" db="EMBL/GenBank/DDBJ databases">
        <authorList>
            <person name="Jaros S."/>
            <person name="Januszkiewicz K."/>
            <person name="Wedrychowicz H."/>
        </authorList>
    </citation>
    <scope>NUCLEOTIDE SEQUENCE [LARGE SCALE GENOMIC DNA]</scope>
    <source>
        <strain evidence="3">Y48</strain>
    </source>
</reference>
<feature type="coiled-coil region" evidence="1">
    <location>
        <begin position="489"/>
        <end position="516"/>
    </location>
</feature>
<evidence type="ECO:0000313" key="3">
    <source>
        <dbReference type="EMBL" id="APE33799.1"/>
    </source>
</evidence>
<dbReference type="OrthoDB" id="4531355at2"/>
<feature type="compositionally biased region" description="Low complexity" evidence="2">
    <location>
        <begin position="555"/>
        <end position="568"/>
    </location>
</feature>
<evidence type="ECO:0000256" key="1">
    <source>
        <dbReference type="SAM" id="Coils"/>
    </source>
</evidence>
<gene>
    <name evidence="3" type="ORF">BOX37_07240</name>
</gene>
<evidence type="ECO:0000256" key="2">
    <source>
        <dbReference type="SAM" id="MobiDB-lite"/>
    </source>
</evidence>
<keyword evidence="4" id="KW-1185">Reference proteome</keyword>
<protein>
    <submittedName>
        <fullName evidence="3">Uncharacterized protein</fullName>
    </submittedName>
</protein>
<feature type="compositionally biased region" description="Polar residues" evidence="2">
    <location>
        <begin position="1"/>
        <end position="10"/>
    </location>
</feature>
<dbReference type="KEGG" id="nsl:BOX37_07240"/>